<protein>
    <recommendedName>
        <fullName evidence="3">START-like domain</fullName>
    </recommendedName>
</protein>
<evidence type="ECO:0000313" key="1">
    <source>
        <dbReference type="EMBL" id="KAG6971552.1"/>
    </source>
</evidence>
<accession>A0A8T1UVX1</accession>
<sequence>MKGRFTVNPFNELRLTPSDIADLEALVGSILDANISRYEEFFFKEHCRIDANHWKLVKSRDNTKVYSERNYGSSRVGPQIPGASTDLPSLLCFGTAVGDLEDMMFGVVNPTLEAMRIKASYVDDISGAAVLSTITEPSFEEPFKSLVVKWMEFDLPFQSMGLVRNRDYIYAEATNVVHLSNGEKVGYHILHSVNFPETHDLPGRVRANTSICGVFRQVRANACEIYVTGLMDPGGDMIRKLMVPNMATAFLSTLKYAHCGQMKKLAWMLEKRYTEAKELGTPNRELVCVTCACPISGRKLGDFGKSDSTDGGAAAAHTGEDNEERATIRYGKDLVSDKAATKELLKRLVDSNVPVDIVKEQFLNMPSSMKSFQQLFNHPNWKALDKYVQMVWQKQNHGKTLVYAKIGTKDYSKEKTQEELLKWLVQEKSVKTVGDDLGVWGLARNDPIAHQNRRAFAMYEKWFAVVPTIKTNPEKYSNFGSGYHTKKKTEEVLTNWAMSGDPIKKVLQTFKLTGKSASQMAKHENFPALLMYGRFIMNPFPEMQISPNDQLQLQDLANSIIMTNLDNYNTFVTGKRKVDTRRWKKIKEREKLVVYAERPESAHTAGSEPSGSGIPMILCVGVIEGKLEDTMYGVISEDLETMRIKASYVGDLSGAAVLDPIVLPTLEDPFQSLISRHRDYVYLEGTGFVTSQSGERLGYHLMHSVNFPQTHELPNRIRGNVSIMGFWRQAGPNTTEMYATGIFDPCGDMIRMLVVPGLATAFLSCVKYAYCGQMRKLSFLLDKAYADSKAHGAPNKKNVCVTCFAPIGRRLGDFSKSNSTCKLCFGHVCHACKVVQKLSFVDPDLLLSKRKVTFCTGCMSTVTSMSSMDCARAKMLSLKKGVDYSSVQTSSTVSGDYGSEISYISN</sequence>
<dbReference type="PANTHER" id="PTHR13510">
    <property type="entry name" value="FYVE-FINGER-CONTAINING RAB5 EFFECTOR PROTEIN RABENOSYN-5-RELATED"/>
    <property type="match status" value="1"/>
</dbReference>
<dbReference type="EMBL" id="JAENGZ010000050">
    <property type="protein sequence ID" value="KAG6971552.1"/>
    <property type="molecule type" value="Genomic_DNA"/>
</dbReference>
<dbReference type="InterPro" id="IPR052727">
    <property type="entry name" value="Rab4/Rab5_effector"/>
</dbReference>
<dbReference type="VEuPathDB" id="FungiDB:PC110_g4952"/>
<dbReference type="AlphaFoldDB" id="A0A8T1UVX1"/>
<dbReference type="Proteomes" id="UP000688947">
    <property type="component" value="Unassembled WGS sequence"/>
</dbReference>
<gene>
    <name evidence="1" type="ORF">JG687_00001969</name>
</gene>
<proteinExistence type="predicted"/>
<evidence type="ECO:0000313" key="2">
    <source>
        <dbReference type="Proteomes" id="UP000688947"/>
    </source>
</evidence>
<dbReference type="OrthoDB" id="60618at2759"/>
<comment type="caution">
    <text evidence="1">The sequence shown here is derived from an EMBL/GenBank/DDBJ whole genome shotgun (WGS) entry which is preliminary data.</text>
</comment>
<dbReference type="VEuPathDB" id="FungiDB:PC110_g11644"/>
<dbReference type="PANTHER" id="PTHR13510:SF44">
    <property type="entry name" value="RABENOSYN-5"/>
    <property type="match status" value="1"/>
</dbReference>
<name>A0A8T1UVX1_9STRA</name>
<evidence type="ECO:0008006" key="3">
    <source>
        <dbReference type="Google" id="ProtNLM"/>
    </source>
</evidence>
<organism evidence="1 2">
    <name type="scientific">Phytophthora cactorum</name>
    <dbReference type="NCBI Taxonomy" id="29920"/>
    <lineage>
        <taxon>Eukaryota</taxon>
        <taxon>Sar</taxon>
        <taxon>Stramenopiles</taxon>
        <taxon>Oomycota</taxon>
        <taxon>Peronosporomycetes</taxon>
        <taxon>Peronosporales</taxon>
        <taxon>Peronosporaceae</taxon>
        <taxon>Phytophthora</taxon>
    </lineage>
</organism>
<reference evidence="1" key="1">
    <citation type="submission" date="2021-01" db="EMBL/GenBank/DDBJ databases">
        <title>Phytophthora aleatoria, a newly-described species from Pinus radiata is distinct from Phytophthora cactorum isolates based on comparative genomics.</title>
        <authorList>
            <person name="Mcdougal R."/>
            <person name="Panda P."/>
            <person name="Williams N."/>
            <person name="Studholme D.J."/>
        </authorList>
    </citation>
    <scope>NUCLEOTIDE SEQUENCE</scope>
    <source>
        <strain evidence="1">NZFS 3830</strain>
    </source>
</reference>